<dbReference type="PANTHER" id="PTHR46517">
    <property type="entry name" value="FRUCTOSE-2,6-BISPHOSPHATASE TIGAR"/>
    <property type="match status" value="1"/>
</dbReference>
<protein>
    <submittedName>
        <fullName evidence="3">Histidine phosphatase family protein</fullName>
    </submittedName>
</protein>
<name>A0ABX0DJW5_9MICC</name>
<feature type="compositionally biased region" description="Basic and acidic residues" evidence="2">
    <location>
        <begin position="235"/>
        <end position="244"/>
    </location>
</feature>
<dbReference type="RefSeq" id="WP_165183190.1">
    <property type="nucleotide sequence ID" value="NZ_JAAKZI010000034.1"/>
</dbReference>
<proteinExistence type="predicted"/>
<dbReference type="SMART" id="SM00855">
    <property type="entry name" value="PGAM"/>
    <property type="match status" value="1"/>
</dbReference>
<evidence type="ECO:0000256" key="2">
    <source>
        <dbReference type="SAM" id="MobiDB-lite"/>
    </source>
</evidence>
<dbReference type="PANTHER" id="PTHR46517:SF1">
    <property type="entry name" value="FRUCTOSE-2,6-BISPHOSPHATASE TIGAR"/>
    <property type="match status" value="1"/>
</dbReference>
<dbReference type="InterPro" id="IPR051695">
    <property type="entry name" value="Phosphoglycerate_Mutase"/>
</dbReference>
<sequence length="244" mass="25301">MRLILIRHGQTSSNIKSLLDTAVPGPGLTPLGLRQAAAVPAALDGTRVDALYVSNLTRTALTAAPLAAQRQLVPLVRDGLREISAGSLEMKGDKESLTAYLETVKAWLTGNLGVRMPGADTGAEVLERFDAVVEEAAAAGAGSVAMVSHGAMIRFWAGHRSTNIDWLDEKYHELSNTGIVTLEGVPGGGPARGGWTVTDWHGMPAGGLAGSDFDGPAAELAAEQFASHGGTSPNGRDRAGSVQE</sequence>
<gene>
    <name evidence="3" type="ORF">G6N77_16100</name>
</gene>
<dbReference type="SUPFAM" id="SSF53254">
    <property type="entry name" value="Phosphoglycerate mutase-like"/>
    <property type="match status" value="1"/>
</dbReference>
<accession>A0ABX0DJW5</accession>
<evidence type="ECO:0000313" key="3">
    <source>
        <dbReference type="EMBL" id="NGN84965.1"/>
    </source>
</evidence>
<dbReference type="Pfam" id="PF00300">
    <property type="entry name" value="His_Phos_1"/>
    <property type="match status" value="1"/>
</dbReference>
<dbReference type="EMBL" id="JAAKZI010000034">
    <property type="protein sequence ID" value="NGN84965.1"/>
    <property type="molecule type" value="Genomic_DNA"/>
</dbReference>
<organism evidence="3 4">
    <name type="scientific">Arthrobacter silviterrae</name>
    <dbReference type="NCBI Taxonomy" id="2026658"/>
    <lineage>
        <taxon>Bacteria</taxon>
        <taxon>Bacillati</taxon>
        <taxon>Actinomycetota</taxon>
        <taxon>Actinomycetes</taxon>
        <taxon>Micrococcales</taxon>
        <taxon>Micrococcaceae</taxon>
        <taxon>Arthrobacter</taxon>
    </lineage>
</organism>
<keyword evidence="4" id="KW-1185">Reference proteome</keyword>
<comment type="caution">
    <text evidence="3">The sequence shown here is derived from an EMBL/GenBank/DDBJ whole genome shotgun (WGS) entry which is preliminary data.</text>
</comment>
<dbReference type="PROSITE" id="PS00175">
    <property type="entry name" value="PG_MUTASE"/>
    <property type="match status" value="1"/>
</dbReference>
<dbReference type="Proteomes" id="UP000479226">
    <property type="component" value="Unassembled WGS sequence"/>
</dbReference>
<feature type="region of interest" description="Disordered" evidence="2">
    <location>
        <begin position="212"/>
        <end position="244"/>
    </location>
</feature>
<dbReference type="Gene3D" id="3.40.50.1240">
    <property type="entry name" value="Phosphoglycerate mutase-like"/>
    <property type="match status" value="1"/>
</dbReference>
<dbReference type="InterPro" id="IPR029033">
    <property type="entry name" value="His_PPase_superfam"/>
</dbReference>
<dbReference type="InterPro" id="IPR013078">
    <property type="entry name" value="His_Pase_superF_clade-1"/>
</dbReference>
<evidence type="ECO:0000256" key="1">
    <source>
        <dbReference type="ARBA" id="ARBA00022801"/>
    </source>
</evidence>
<dbReference type="InterPro" id="IPR001345">
    <property type="entry name" value="PG/BPGM_mutase_AS"/>
</dbReference>
<dbReference type="CDD" id="cd07067">
    <property type="entry name" value="HP_PGM_like"/>
    <property type="match status" value="1"/>
</dbReference>
<keyword evidence="1" id="KW-0378">Hydrolase</keyword>
<reference evidence="3 4" key="1">
    <citation type="submission" date="2020-02" db="EMBL/GenBank/DDBJ databases">
        <title>Genome sequence of the type strain DSM 27180 of Arthrobacter silviterrae.</title>
        <authorList>
            <person name="Gao J."/>
            <person name="Sun J."/>
        </authorList>
    </citation>
    <scope>NUCLEOTIDE SEQUENCE [LARGE SCALE GENOMIC DNA]</scope>
    <source>
        <strain evidence="3 4">DSM 27180</strain>
    </source>
</reference>
<evidence type="ECO:0000313" key="4">
    <source>
        <dbReference type="Proteomes" id="UP000479226"/>
    </source>
</evidence>